<dbReference type="GO" id="GO:0016413">
    <property type="term" value="F:O-acetyltransferase activity"/>
    <property type="evidence" value="ECO:0007669"/>
    <property type="project" value="TreeGrafter"/>
</dbReference>
<sequence>MKDRIIYYDLLRGLAIIAVISIHSTGIGYTFDNSSLNFNITVIWRQLINFAVPLFIAISGFFLANKKVDSKKSYLQFIKKQVPRVLIPYLLWSVVYLGIAYLRGTPLLSLIYRLVTFSSSVPFYFILLIIEYYLLLPLLQKLGTSKGLVIAALISGLSCFLIFCFKYFTEISLPIFVTGSAPSWLIFFVLGIYLRNNTIKLNNRALILLLISGLVLSIIETYILYDHFNDIGYSVTAVKFSSFVYSTFVILFAFKNANRNFSKRKLLAYIGEISFGIFLSHIFFMMLIKPVMNKLLPILKDNALLYQFFLITLTLSCCIIFALITRKINKTIAVKYLGQ</sequence>
<proteinExistence type="inferred from homology"/>
<feature type="domain" description="Acyltransferase 3" evidence="8">
    <location>
        <begin position="6"/>
        <end position="322"/>
    </location>
</feature>
<feature type="transmembrane region" description="Helical" evidence="7">
    <location>
        <begin position="266"/>
        <end position="284"/>
    </location>
</feature>
<name>A0A4Q0P6H2_9FLAO</name>
<organism evidence="9 10">
    <name type="scientific">Leeuwenhoekiella marinoflava</name>
    <dbReference type="NCBI Taxonomy" id="988"/>
    <lineage>
        <taxon>Bacteria</taxon>
        <taxon>Pseudomonadati</taxon>
        <taxon>Bacteroidota</taxon>
        <taxon>Flavobacteriia</taxon>
        <taxon>Flavobacteriales</taxon>
        <taxon>Flavobacteriaceae</taxon>
        <taxon>Leeuwenhoekiella</taxon>
    </lineage>
</organism>
<protein>
    <submittedName>
        <fullName evidence="9">Surface polysaccharide O-acyltransferase-like enzyme</fullName>
    </submittedName>
</protein>
<evidence type="ECO:0000256" key="1">
    <source>
        <dbReference type="ARBA" id="ARBA00004651"/>
    </source>
</evidence>
<evidence type="ECO:0000313" key="9">
    <source>
        <dbReference type="EMBL" id="RXG21696.1"/>
    </source>
</evidence>
<evidence type="ECO:0000256" key="3">
    <source>
        <dbReference type="ARBA" id="ARBA00022475"/>
    </source>
</evidence>
<dbReference type="GO" id="GO:0009246">
    <property type="term" value="P:enterobacterial common antigen biosynthetic process"/>
    <property type="evidence" value="ECO:0007669"/>
    <property type="project" value="TreeGrafter"/>
</dbReference>
<dbReference type="EMBL" id="QOVL01000031">
    <property type="protein sequence ID" value="RXG21696.1"/>
    <property type="molecule type" value="Genomic_DNA"/>
</dbReference>
<feature type="transmembrane region" description="Helical" evidence="7">
    <location>
        <begin position="85"/>
        <end position="104"/>
    </location>
</feature>
<evidence type="ECO:0000256" key="4">
    <source>
        <dbReference type="ARBA" id="ARBA00022692"/>
    </source>
</evidence>
<feature type="transmembrane region" description="Helical" evidence="7">
    <location>
        <begin position="147"/>
        <end position="168"/>
    </location>
</feature>
<comment type="similarity">
    <text evidence="2">Belongs to the acyltransferase 3 family.</text>
</comment>
<dbReference type="Pfam" id="PF01757">
    <property type="entry name" value="Acyl_transf_3"/>
    <property type="match status" value="1"/>
</dbReference>
<dbReference type="Proteomes" id="UP000290608">
    <property type="component" value="Unassembled WGS sequence"/>
</dbReference>
<evidence type="ECO:0000256" key="2">
    <source>
        <dbReference type="ARBA" id="ARBA00007400"/>
    </source>
</evidence>
<feature type="transmembrane region" description="Helical" evidence="7">
    <location>
        <begin position="110"/>
        <end position="135"/>
    </location>
</feature>
<evidence type="ECO:0000259" key="8">
    <source>
        <dbReference type="Pfam" id="PF01757"/>
    </source>
</evidence>
<feature type="transmembrane region" description="Helical" evidence="7">
    <location>
        <begin position="174"/>
        <end position="194"/>
    </location>
</feature>
<comment type="caution">
    <text evidence="9">The sequence shown here is derived from an EMBL/GenBank/DDBJ whole genome shotgun (WGS) entry which is preliminary data.</text>
</comment>
<feature type="transmembrane region" description="Helical" evidence="7">
    <location>
        <begin position="12"/>
        <end position="31"/>
    </location>
</feature>
<accession>A0A4Q0P6H2</accession>
<keyword evidence="6 7" id="KW-0472">Membrane</keyword>
<keyword evidence="9" id="KW-0808">Transferase</keyword>
<evidence type="ECO:0000313" key="10">
    <source>
        <dbReference type="Proteomes" id="UP000290608"/>
    </source>
</evidence>
<feature type="transmembrane region" description="Helical" evidence="7">
    <location>
        <begin position="43"/>
        <end position="64"/>
    </location>
</feature>
<dbReference type="PANTHER" id="PTHR40074:SF2">
    <property type="entry name" value="O-ACETYLTRANSFERASE WECH"/>
    <property type="match status" value="1"/>
</dbReference>
<feature type="transmembrane region" description="Helical" evidence="7">
    <location>
        <begin position="231"/>
        <end position="254"/>
    </location>
</feature>
<keyword evidence="9" id="KW-0012">Acyltransferase</keyword>
<dbReference type="InterPro" id="IPR002656">
    <property type="entry name" value="Acyl_transf_3_dom"/>
</dbReference>
<feature type="transmembrane region" description="Helical" evidence="7">
    <location>
        <begin position="304"/>
        <end position="325"/>
    </location>
</feature>
<gene>
    <name evidence="9" type="ORF">DSL99_4020</name>
</gene>
<reference evidence="9 10" key="1">
    <citation type="submission" date="2018-07" db="EMBL/GenBank/DDBJ databases">
        <title>Leeuwenhoekiella genomics.</title>
        <authorList>
            <person name="Tahon G."/>
            <person name="Willems A."/>
        </authorList>
    </citation>
    <scope>NUCLEOTIDE SEQUENCE [LARGE SCALE GENOMIC DNA]</scope>
    <source>
        <strain evidence="9 10">LMG 1345</strain>
    </source>
</reference>
<comment type="subcellular location">
    <subcellularLocation>
        <location evidence="1">Cell membrane</location>
        <topology evidence="1">Multi-pass membrane protein</topology>
    </subcellularLocation>
</comment>
<dbReference type="GO" id="GO:0005886">
    <property type="term" value="C:plasma membrane"/>
    <property type="evidence" value="ECO:0007669"/>
    <property type="project" value="UniProtKB-SubCell"/>
</dbReference>
<dbReference type="AlphaFoldDB" id="A0A4Q0P6H2"/>
<dbReference type="RefSeq" id="WP_073100403.1">
    <property type="nucleotide sequence ID" value="NZ_QOVL01000031.1"/>
</dbReference>
<evidence type="ECO:0000256" key="6">
    <source>
        <dbReference type="ARBA" id="ARBA00023136"/>
    </source>
</evidence>
<dbReference type="PANTHER" id="PTHR40074">
    <property type="entry name" value="O-ACETYLTRANSFERASE WECH"/>
    <property type="match status" value="1"/>
</dbReference>
<keyword evidence="4 7" id="KW-0812">Transmembrane</keyword>
<feature type="transmembrane region" description="Helical" evidence="7">
    <location>
        <begin position="206"/>
        <end position="225"/>
    </location>
</feature>
<keyword evidence="3" id="KW-1003">Cell membrane</keyword>
<evidence type="ECO:0000256" key="5">
    <source>
        <dbReference type="ARBA" id="ARBA00022989"/>
    </source>
</evidence>
<keyword evidence="5 7" id="KW-1133">Transmembrane helix</keyword>
<evidence type="ECO:0000256" key="7">
    <source>
        <dbReference type="SAM" id="Phobius"/>
    </source>
</evidence>